<evidence type="ECO:0000256" key="7">
    <source>
        <dbReference type="ARBA" id="ARBA00022737"/>
    </source>
</evidence>
<feature type="compositionally biased region" description="Low complexity" evidence="15">
    <location>
        <begin position="449"/>
        <end position="465"/>
    </location>
</feature>
<keyword evidence="4" id="KW-0963">Cytoplasm</keyword>
<dbReference type="GO" id="GO:0043195">
    <property type="term" value="C:terminal bouton"/>
    <property type="evidence" value="ECO:0007669"/>
    <property type="project" value="TreeGrafter"/>
</dbReference>
<evidence type="ECO:0000256" key="2">
    <source>
        <dbReference type="ARBA" id="ARBA00004496"/>
    </source>
</evidence>
<feature type="region of interest" description="Disordered" evidence="15">
    <location>
        <begin position="177"/>
        <end position="218"/>
    </location>
</feature>
<dbReference type="GO" id="GO:0005543">
    <property type="term" value="F:phospholipid binding"/>
    <property type="evidence" value="ECO:0007669"/>
    <property type="project" value="InterPro"/>
</dbReference>
<dbReference type="SMART" id="SM00239">
    <property type="entry name" value="C2"/>
    <property type="match status" value="3"/>
</dbReference>
<evidence type="ECO:0000259" key="18">
    <source>
        <dbReference type="PROSITE" id="PS51258"/>
    </source>
</evidence>
<dbReference type="GO" id="GO:0099525">
    <property type="term" value="P:presynaptic dense core vesicle exocytosis"/>
    <property type="evidence" value="ECO:0007669"/>
    <property type="project" value="TreeGrafter"/>
</dbReference>
<dbReference type="GO" id="GO:0005509">
    <property type="term" value="F:calcium ion binding"/>
    <property type="evidence" value="ECO:0007669"/>
    <property type="project" value="InterPro"/>
</dbReference>
<organism evidence="20 21">
    <name type="scientific">Nothobranchius furzeri</name>
    <name type="common">Turquoise killifish</name>
    <dbReference type="NCBI Taxonomy" id="105023"/>
    <lineage>
        <taxon>Eukaryota</taxon>
        <taxon>Metazoa</taxon>
        <taxon>Chordata</taxon>
        <taxon>Craniata</taxon>
        <taxon>Vertebrata</taxon>
        <taxon>Euteleostomi</taxon>
        <taxon>Actinopterygii</taxon>
        <taxon>Neopterygii</taxon>
        <taxon>Teleostei</taxon>
        <taxon>Neoteleostei</taxon>
        <taxon>Acanthomorphata</taxon>
        <taxon>Ovalentaria</taxon>
        <taxon>Atherinomorphae</taxon>
        <taxon>Cyprinodontiformes</taxon>
        <taxon>Nothobranchiidae</taxon>
        <taxon>Nothobranchius</taxon>
    </lineage>
</organism>
<dbReference type="SUPFAM" id="SSF57889">
    <property type="entry name" value="Cysteine-rich domain"/>
    <property type="match status" value="1"/>
</dbReference>
<keyword evidence="3" id="KW-0268">Exocytosis</keyword>
<dbReference type="InterPro" id="IPR014772">
    <property type="entry name" value="Munc13_dom-2"/>
</dbReference>
<dbReference type="GO" id="GO:0031594">
    <property type="term" value="C:neuromuscular junction"/>
    <property type="evidence" value="ECO:0007669"/>
    <property type="project" value="TreeGrafter"/>
</dbReference>
<dbReference type="PROSITE" id="PS50004">
    <property type="entry name" value="C2"/>
    <property type="match status" value="3"/>
</dbReference>
<dbReference type="GO" id="GO:0042734">
    <property type="term" value="C:presynaptic membrane"/>
    <property type="evidence" value="ECO:0007669"/>
    <property type="project" value="TreeGrafter"/>
</dbReference>
<evidence type="ECO:0000256" key="13">
    <source>
        <dbReference type="ARBA" id="ARBA00023136"/>
    </source>
</evidence>
<dbReference type="FunFam" id="2.60.40.150:FF:000031">
    <property type="entry name" value="Protein unc-13 homolog B"/>
    <property type="match status" value="1"/>
</dbReference>
<dbReference type="PROSITE" id="PS00479">
    <property type="entry name" value="ZF_DAG_PE_1"/>
    <property type="match status" value="1"/>
</dbReference>
<dbReference type="Gene3D" id="1.20.58.1100">
    <property type="match status" value="1"/>
</dbReference>
<dbReference type="InterPro" id="IPR014770">
    <property type="entry name" value="Munc13_1"/>
</dbReference>
<dbReference type="Pfam" id="PF06292">
    <property type="entry name" value="MUN"/>
    <property type="match status" value="1"/>
</dbReference>
<dbReference type="Pfam" id="PF00130">
    <property type="entry name" value="C1_1"/>
    <property type="match status" value="1"/>
</dbReference>
<dbReference type="InterPro" id="IPR010439">
    <property type="entry name" value="MUN_dom"/>
</dbReference>
<dbReference type="GO" id="GO:0061789">
    <property type="term" value="P:dense core granule priming"/>
    <property type="evidence" value="ECO:0007669"/>
    <property type="project" value="TreeGrafter"/>
</dbReference>
<dbReference type="SMART" id="SM00109">
    <property type="entry name" value="C1"/>
    <property type="match status" value="1"/>
</dbReference>
<feature type="compositionally biased region" description="Polar residues" evidence="15">
    <location>
        <begin position="248"/>
        <end position="269"/>
    </location>
</feature>
<dbReference type="FunFam" id="3.30.60.20:FF:000001">
    <property type="entry name" value="Protein unc-13 homolog B"/>
    <property type="match status" value="1"/>
</dbReference>
<feature type="domain" description="Phorbol-ester/DAG-type" evidence="17">
    <location>
        <begin position="631"/>
        <end position="681"/>
    </location>
</feature>
<keyword evidence="10" id="KW-0106">Calcium</keyword>
<dbReference type="GO" id="GO:0019992">
    <property type="term" value="F:diacylglycerol binding"/>
    <property type="evidence" value="ECO:0007669"/>
    <property type="project" value="InterPro"/>
</dbReference>
<dbReference type="Gene3D" id="3.30.60.20">
    <property type="match status" value="1"/>
</dbReference>
<evidence type="ECO:0000256" key="12">
    <source>
        <dbReference type="ARBA" id="ARBA00023054"/>
    </source>
</evidence>
<dbReference type="Gene3D" id="2.60.40.150">
    <property type="entry name" value="C2 domain"/>
    <property type="match status" value="3"/>
</dbReference>
<dbReference type="FunFam" id="2.60.40.150:FF:000002">
    <property type="entry name" value="Protein unc-13 homolog B"/>
    <property type="match status" value="1"/>
</dbReference>
<dbReference type="FunFam" id="1.10.357.50:FF:000001">
    <property type="entry name" value="Protein unc-13 homolog B"/>
    <property type="match status" value="1"/>
</dbReference>
<feature type="region of interest" description="Disordered" evidence="15">
    <location>
        <begin position="351"/>
        <end position="513"/>
    </location>
</feature>
<keyword evidence="12" id="KW-0175">Coiled coil</keyword>
<accession>A0A9D2XJ97</accession>
<evidence type="ECO:0000256" key="3">
    <source>
        <dbReference type="ARBA" id="ARBA00022483"/>
    </source>
</evidence>
<feature type="compositionally biased region" description="Polar residues" evidence="15">
    <location>
        <begin position="201"/>
        <end position="218"/>
    </location>
</feature>
<feature type="compositionally biased region" description="Low complexity" evidence="15">
    <location>
        <begin position="489"/>
        <end position="498"/>
    </location>
</feature>
<keyword evidence="13" id="KW-0472">Membrane</keyword>
<evidence type="ECO:0000259" key="19">
    <source>
        <dbReference type="PROSITE" id="PS51259"/>
    </source>
</evidence>
<dbReference type="GO" id="GO:0016081">
    <property type="term" value="P:synaptic vesicle docking"/>
    <property type="evidence" value="ECO:0007669"/>
    <property type="project" value="TreeGrafter"/>
</dbReference>
<evidence type="ECO:0000313" key="20">
    <source>
        <dbReference type="EMBL" id="KAF7203165.1"/>
    </source>
</evidence>
<keyword evidence="6" id="KW-0479">Metal-binding</keyword>
<sequence length="1761" mass="199804">MSLLCVGVKKGKLDGPQEKFNTYVTLKVQNVKSTTIAVRGCQPCWEQDFMFEINRLDLGLTVEVWNKGLIWDTMVGTLWIPLSSIRQSNEDGPGQWLILDSNVIMAENEICGTKDPTFHRLLLDTRFELPLDIPEEEARYWAKKLEQLNAMRDQDYAYQEEQERSLHAPSSQCCNWSLWGDQQNEDPDSAVDDRDSDYRSETSNSIPPPYYTTSQPNASMHQYPMRQQNYRHSYNDEIHELDYDHRTMSPTDSRYASSAELSRGSSQLSEEFVPEDGESFQDSEFYDENDSYHSCHSSVSYGKEDSPGWDGEDNQGIYSDEGSYLKHGGEDGALYDEEGSIYAMEYNYKDEGEMPYEEDEEMYPLGTTKGKDQEHASTPVPSNTASTLMPLSDGLSSTRPPLEKQTSLHQQRQPQPPSTAPEIPPVSQESMGPSDITESIKPSFAPSEQLPVTTTSTPTSQVPPLDTKPLEPELKSEASQEESKPFEQPPEAETAPAAPEEKLGEPLVPSFPRREIMEPGHARAKANWLRLFSRVRLQLQEARGESVGIASLLLSAGMGGALYSIDSMPDLRKRKAMPLVRDLFQSLVQNSRKAGITSALTSSTLHNEELKCHVYKKTLQALIYPISCTTPHNFEVWTATTPTYCYECEGLLWGIARQGMRCTECGVKCHEKCQDLLNADCLQRAAEKSSKHGAEDRTQNIIMVLKDRMKIRERNKPEIFELIQEVFAVIKSTHVTHMKQIKQSVLDGTSKWSAKICITVLCAQGLQAKDKTGSSDPYVTVQVGKTKKRTKTIYGNLNPVWEETFNFECHNSSDRIKVRVWDEDDDIKSRVKQKFKRESDDFLGQTIIEVRTLSGEMDVWYNLDKRTDKSAVSGAIRMRINVEIKGEETVAPYHVQYTCLHENLFHYVTDMQNTGVVKIPDAKGDDAWKVYFEETPQEIVDEFAMRYGVESIYQAMTHFACLSSKYMCPGVPAVMSTLLANINAYYAHTTQATNNVSASDRFAASNFGKERFVKLLDQLHNSLRIDLSMYRNNFPASSPERLQDLKSTVDLLTSITFFRMKVQELQSPPRASQVVKDCVKACLNSTYEYIFNNCHELYSREYQTDPAKQGAVPPEEQGPSIKNLDFWSKLITLIVSIIEEDKNSYTPCLNQFPQELNVGKISAEVMWNLFAQDMKYAMEEHEKNRLCKSADYMNLHFKVKWLYNEYCKDLPFFKSRVPEYPAWFEPFVIQWLDENEEVSRDFLHGALERDKKDGFQVTSEHALFSCSVVDVFSQLNQSFEIIRKLECPDPQIVGHYMKRFAKTISNVLLSYADIISKLFANYVTMEKVPCILINNIQQLRVQLEKMFEAMGGKDLCVEASDILKDLQVKLNNVMDDLSRVFAVSFQPHIEENVKQMGDILAQVKGTSNVGNASSVAQDADNVLQPIMEFLDSNLSLFAKICEKTVLKRVLKELWKLVMNTMEKTIVLPPLTDQTVRGRLKSASHSDGTQLIFNAAKELGQLSKLKEHMVREEAKALSPKQCAVIELALDTIKQYFHAGGVGLKKTFLEKSPDLQSLHYALSLYTQATDKLIKTFVQSQNAQGSGVEDAVGEVSIHVEIFTHPNTGEHKVTVKVVAANDLRWQTQGIFRPFVEVFIIGPHLSDKKRKYATKSKNNSWAPKYNETFTFTLSNEVGPECYELQVCVKDYCFAREDRTVGMAVLQLKDLASKGSVACWLPLGKRIHMDETGLTVLRILSQRNNDDVAKEFVKLKSDQRSAEEGRS</sequence>
<comment type="caution">
    <text evidence="20">The sequence shown here is derived from an EMBL/GenBank/DDBJ whole genome shotgun (WGS) entry which is preliminary data.</text>
</comment>
<dbReference type="GO" id="GO:0098831">
    <property type="term" value="C:presynaptic active zone cytoplasmic component"/>
    <property type="evidence" value="ECO:0007669"/>
    <property type="project" value="TreeGrafter"/>
</dbReference>
<feature type="domain" description="C2" evidence="16">
    <location>
        <begin position="737"/>
        <end position="861"/>
    </location>
</feature>
<dbReference type="InterPro" id="IPR046349">
    <property type="entry name" value="C1-like_sf"/>
</dbReference>
<dbReference type="CDD" id="cd04027">
    <property type="entry name" value="C2B_Munc13"/>
    <property type="match status" value="1"/>
</dbReference>
<dbReference type="GO" id="GO:0017075">
    <property type="term" value="F:syntaxin-1 binding"/>
    <property type="evidence" value="ECO:0007669"/>
    <property type="project" value="TreeGrafter"/>
</dbReference>
<keyword evidence="5" id="KW-0597">Phosphoprotein</keyword>
<dbReference type="GO" id="GO:0008270">
    <property type="term" value="F:zinc ion binding"/>
    <property type="evidence" value="ECO:0007669"/>
    <property type="project" value="UniProtKB-KW"/>
</dbReference>
<feature type="compositionally biased region" description="Basic and acidic residues" evidence="15">
    <location>
        <begin position="468"/>
        <end position="485"/>
    </location>
</feature>
<dbReference type="InterPro" id="IPR027080">
    <property type="entry name" value="Unc-13"/>
</dbReference>
<name>A0A9D2XJ97_NOTFU</name>
<dbReference type="FunFam" id="1.20.58.1100:FF:000001">
    <property type="entry name" value="Protein unc-13 homolog B"/>
    <property type="match status" value="1"/>
</dbReference>
<dbReference type="EMBL" id="JAAVVJ010000017">
    <property type="protein sequence ID" value="KAF7203165.1"/>
    <property type="molecule type" value="Genomic_DNA"/>
</dbReference>
<evidence type="ECO:0000259" key="16">
    <source>
        <dbReference type="PROSITE" id="PS50004"/>
    </source>
</evidence>
<dbReference type="Gene3D" id="1.10.357.50">
    <property type="match status" value="1"/>
</dbReference>
<evidence type="ECO:0000259" key="17">
    <source>
        <dbReference type="PROSITE" id="PS50081"/>
    </source>
</evidence>
<dbReference type="InterPro" id="IPR037302">
    <property type="entry name" value="Unc-13_C2B"/>
</dbReference>
<dbReference type="PROSITE" id="PS51259">
    <property type="entry name" value="MHD2"/>
    <property type="match status" value="1"/>
</dbReference>
<evidence type="ECO:0000256" key="5">
    <source>
        <dbReference type="ARBA" id="ARBA00022553"/>
    </source>
</evidence>
<dbReference type="GO" id="GO:0035249">
    <property type="term" value="P:synaptic transmission, glutamatergic"/>
    <property type="evidence" value="ECO:0007669"/>
    <property type="project" value="TreeGrafter"/>
</dbReference>
<feature type="region of interest" description="Disordered" evidence="15">
    <location>
        <begin position="247"/>
        <end position="283"/>
    </location>
</feature>
<dbReference type="PROSITE" id="PS51258">
    <property type="entry name" value="MHD1"/>
    <property type="match status" value="1"/>
</dbReference>
<dbReference type="CDD" id="cd20859">
    <property type="entry name" value="C1_Munc13-2-like"/>
    <property type="match status" value="1"/>
</dbReference>
<dbReference type="PROSITE" id="PS50081">
    <property type="entry name" value="ZF_DAG_PE_2"/>
    <property type="match status" value="1"/>
</dbReference>
<dbReference type="InterPro" id="IPR035892">
    <property type="entry name" value="C2_domain_sf"/>
</dbReference>
<dbReference type="Proteomes" id="UP000822369">
    <property type="component" value="Chromosome 17"/>
</dbReference>
<dbReference type="GO" id="GO:0030672">
    <property type="term" value="C:synaptic vesicle membrane"/>
    <property type="evidence" value="ECO:0007669"/>
    <property type="project" value="TreeGrafter"/>
</dbReference>
<dbReference type="SMART" id="SM01145">
    <property type="entry name" value="DUF1041"/>
    <property type="match status" value="1"/>
</dbReference>
<evidence type="ECO:0000256" key="4">
    <source>
        <dbReference type="ARBA" id="ARBA00022490"/>
    </source>
</evidence>
<evidence type="ECO:0000256" key="1">
    <source>
        <dbReference type="ARBA" id="ARBA00004170"/>
    </source>
</evidence>
<keyword evidence="11" id="KW-0770">Synapse</keyword>
<keyword evidence="7" id="KW-0677">Repeat</keyword>
<dbReference type="InterPro" id="IPR000008">
    <property type="entry name" value="C2_dom"/>
</dbReference>
<evidence type="ECO:0000256" key="8">
    <source>
        <dbReference type="ARBA" id="ARBA00022771"/>
    </source>
</evidence>
<comment type="subcellular location">
    <subcellularLocation>
        <location evidence="2">Cytoplasm</location>
    </subcellularLocation>
    <subcellularLocation>
        <location evidence="1">Membrane</location>
        <topology evidence="1">Peripheral membrane protein</topology>
    </subcellularLocation>
    <subcellularLocation>
        <location evidence="14">Synapse</location>
    </subcellularLocation>
</comment>
<evidence type="ECO:0000313" key="21">
    <source>
        <dbReference type="Proteomes" id="UP000822369"/>
    </source>
</evidence>
<keyword evidence="9" id="KW-0862">Zinc</keyword>
<dbReference type="GO" id="GO:0005516">
    <property type="term" value="F:calmodulin binding"/>
    <property type="evidence" value="ECO:0007669"/>
    <property type="project" value="TreeGrafter"/>
</dbReference>
<protein>
    <submittedName>
        <fullName evidence="20">Transcript variant X8</fullName>
    </submittedName>
</protein>
<feature type="domain" description="C2" evidence="16">
    <location>
        <begin position="1588"/>
        <end position="1715"/>
    </location>
</feature>
<feature type="compositionally biased region" description="Acidic residues" evidence="15">
    <location>
        <begin position="353"/>
        <end position="362"/>
    </location>
</feature>
<feature type="region of interest" description="Disordered" evidence="15">
    <location>
        <begin position="296"/>
        <end position="321"/>
    </location>
</feature>
<dbReference type="GO" id="GO:0016082">
    <property type="term" value="P:synaptic vesicle priming"/>
    <property type="evidence" value="ECO:0007669"/>
    <property type="project" value="TreeGrafter"/>
</dbReference>
<dbReference type="InterPro" id="IPR002219">
    <property type="entry name" value="PKC_DAG/PE"/>
</dbReference>
<dbReference type="CDD" id="cd08394">
    <property type="entry name" value="C2A_Munc13"/>
    <property type="match status" value="1"/>
</dbReference>
<evidence type="ECO:0000256" key="11">
    <source>
        <dbReference type="ARBA" id="ARBA00023018"/>
    </source>
</evidence>
<feature type="compositionally biased region" description="Pro residues" evidence="15">
    <location>
        <begin position="414"/>
        <end position="424"/>
    </location>
</feature>
<evidence type="ECO:0000256" key="6">
    <source>
        <dbReference type="ARBA" id="ARBA00022723"/>
    </source>
</evidence>
<dbReference type="FunFam" id="2.60.40.150:FF:000014">
    <property type="entry name" value="protein unc-13 homolog B"/>
    <property type="match status" value="1"/>
</dbReference>
<dbReference type="CDD" id="cd08395">
    <property type="entry name" value="C2C_Munc13"/>
    <property type="match status" value="1"/>
</dbReference>
<evidence type="ECO:0000256" key="9">
    <source>
        <dbReference type="ARBA" id="ARBA00022833"/>
    </source>
</evidence>
<dbReference type="PANTHER" id="PTHR10480">
    <property type="entry name" value="PROTEIN UNC-13 HOMOLOG"/>
    <property type="match status" value="1"/>
</dbReference>
<feature type="domain" description="MHD1" evidence="18">
    <location>
        <begin position="1172"/>
        <end position="1315"/>
    </location>
</feature>
<dbReference type="PRINTS" id="PR00360">
    <property type="entry name" value="C2DOMAIN"/>
</dbReference>
<proteinExistence type="predicted"/>
<feature type="compositionally biased region" description="Acidic residues" evidence="15">
    <location>
        <begin position="272"/>
        <end position="283"/>
    </location>
</feature>
<feature type="compositionally biased region" description="Basic and acidic residues" evidence="15">
    <location>
        <begin position="191"/>
        <end position="200"/>
    </location>
</feature>
<feature type="compositionally biased region" description="Polar residues" evidence="15">
    <location>
        <begin position="379"/>
        <end position="413"/>
    </location>
</feature>
<dbReference type="PANTHER" id="PTHR10480:SF1">
    <property type="entry name" value="PROTEIN UNC-13 HOMOLOG A"/>
    <property type="match status" value="1"/>
</dbReference>
<dbReference type="Pfam" id="PF00168">
    <property type="entry name" value="C2"/>
    <property type="match status" value="3"/>
</dbReference>
<gene>
    <name evidence="20" type="primary">unc13a</name>
    <name evidence="20" type="ORF">G4P62_016254</name>
</gene>
<evidence type="ECO:0000256" key="10">
    <source>
        <dbReference type="ARBA" id="ARBA00022837"/>
    </source>
</evidence>
<dbReference type="SUPFAM" id="SSF49562">
    <property type="entry name" value="C2 domain (Calcium/lipid-binding domain, CaLB)"/>
    <property type="match status" value="3"/>
</dbReference>
<keyword evidence="8" id="KW-0863">Zinc-finger</keyword>
<reference evidence="20" key="1">
    <citation type="submission" date="2020-03" db="EMBL/GenBank/DDBJ databases">
        <title>Intra-Species Differences in Population Size shape Life History and Genome Evolution.</title>
        <authorList>
            <person name="Willemsen D."/>
            <person name="Cui R."/>
            <person name="Valenzano D.R."/>
        </authorList>
    </citation>
    <scope>NUCLEOTIDE SEQUENCE</scope>
    <source>
        <strain evidence="20">GRZ</strain>
        <tissue evidence="20">Whole</tissue>
    </source>
</reference>
<feature type="domain" description="MHD2" evidence="19">
    <location>
        <begin position="1420"/>
        <end position="1574"/>
    </location>
</feature>
<evidence type="ECO:0000256" key="15">
    <source>
        <dbReference type="SAM" id="MobiDB-lite"/>
    </source>
</evidence>
<evidence type="ECO:0000256" key="14">
    <source>
        <dbReference type="ARBA" id="ARBA00034103"/>
    </source>
</evidence>
<feature type="domain" description="C2" evidence="16">
    <location>
        <begin position="1"/>
        <end position="97"/>
    </location>
</feature>